<feature type="chain" id="PRO_5003248402" evidence="1">
    <location>
        <begin position="20"/>
        <end position="248"/>
    </location>
</feature>
<dbReference type="Proteomes" id="UP000005286">
    <property type="component" value="Unassembled WGS sequence"/>
</dbReference>
<dbReference type="STRING" id="879305.HMPREF9290_1078"/>
<dbReference type="RefSeq" id="WP_004834843.1">
    <property type="nucleotide sequence ID" value="NZ_AEXM01000017.1"/>
</dbReference>
<protein>
    <submittedName>
        <fullName evidence="2">Uncharacterized protein</fullName>
    </submittedName>
</protein>
<sequence length="248" mass="27751">MKKILAALLFIILVPTSFASGEYKDIKEIRGDKNHYYDLAFSYHLLIVDESQIKPQANVKNDTKSEAPSTQTKGRLADDKVISELSGKSFVLSSGAGAWASFIDIKDNKGNFEIEFSDADMGHIYLASGRGQFEMKEKIDDYTYKLKVKNFERTSPEPGIYDKDSFDRDQEYLAVPHGLETSDLKNPKPVESVTLYLPFKNINEIPDDEGARAWLNMSVSEGVGKIGNELRVFAIVNGGYPFVEMVGQ</sequence>
<accession>F0GVM2</accession>
<evidence type="ECO:0000313" key="3">
    <source>
        <dbReference type="Proteomes" id="UP000005286"/>
    </source>
</evidence>
<evidence type="ECO:0000256" key="1">
    <source>
        <dbReference type="SAM" id="SignalP"/>
    </source>
</evidence>
<dbReference type="EMBL" id="AEXM01000017">
    <property type="protein sequence ID" value="EGC82123.1"/>
    <property type="molecule type" value="Genomic_DNA"/>
</dbReference>
<feature type="signal peptide" evidence="1">
    <location>
        <begin position="1"/>
        <end position="19"/>
    </location>
</feature>
<gene>
    <name evidence="2" type="ORF">HMPREF9290_1078</name>
</gene>
<dbReference type="AlphaFoldDB" id="F0GVM2"/>
<proteinExistence type="predicted"/>
<keyword evidence="3" id="KW-1185">Reference proteome</keyword>
<name>F0GVM2_9FIRM</name>
<dbReference type="eggNOG" id="ENOG5032XBR">
    <property type="taxonomic scope" value="Bacteria"/>
</dbReference>
<evidence type="ECO:0000313" key="2">
    <source>
        <dbReference type="EMBL" id="EGC82123.1"/>
    </source>
</evidence>
<reference evidence="2 3" key="1">
    <citation type="submission" date="2011-01" db="EMBL/GenBank/DDBJ databases">
        <authorList>
            <person name="Durkin A.S."/>
            <person name="Madupu R."/>
            <person name="Torralba M."/>
            <person name="Gillis M."/>
            <person name="Methe B."/>
            <person name="Sutton G."/>
            <person name="Nelson K.E."/>
        </authorList>
    </citation>
    <scope>NUCLEOTIDE SEQUENCE [LARGE SCALE GENOMIC DNA]</scope>
    <source>
        <strain evidence="2 3">ACS-065-V-Col13</strain>
    </source>
</reference>
<comment type="caution">
    <text evidence="2">The sequence shown here is derived from an EMBL/GenBank/DDBJ whole genome shotgun (WGS) entry which is preliminary data.</text>
</comment>
<dbReference type="PATRIC" id="fig|879305.3.peg.852"/>
<organism evidence="2 3">
    <name type="scientific">Anaerococcus prevotii ACS-065-V-Col13</name>
    <dbReference type="NCBI Taxonomy" id="879305"/>
    <lineage>
        <taxon>Bacteria</taxon>
        <taxon>Bacillati</taxon>
        <taxon>Bacillota</taxon>
        <taxon>Tissierellia</taxon>
        <taxon>Tissierellales</taxon>
        <taxon>Peptoniphilaceae</taxon>
        <taxon>Anaerococcus</taxon>
    </lineage>
</organism>
<keyword evidence="1" id="KW-0732">Signal</keyword>